<keyword evidence="6 8" id="KW-0472">Membrane</keyword>
<dbReference type="InterPro" id="IPR014024">
    <property type="entry name" value="Auxin_eff_plant"/>
</dbReference>
<evidence type="ECO:0000256" key="7">
    <source>
        <dbReference type="ARBA" id="ARBA00023294"/>
    </source>
</evidence>
<keyword evidence="10" id="KW-1185">Reference proteome</keyword>
<evidence type="ECO:0000313" key="9">
    <source>
        <dbReference type="EMBL" id="KAK1661820.1"/>
    </source>
</evidence>
<protein>
    <recommendedName>
        <fullName evidence="8">Auxin efflux carrier component</fullName>
    </recommendedName>
</protein>
<dbReference type="GO" id="GO:0009926">
    <property type="term" value="P:auxin polar transport"/>
    <property type="evidence" value="ECO:0007669"/>
    <property type="project" value="TreeGrafter"/>
</dbReference>
<feature type="transmembrane region" description="Helical" evidence="8">
    <location>
        <begin position="325"/>
        <end position="345"/>
    </location>
</feature>
<comment type="similarity">
    <text evidence="2 8">Belongs to the auxin efflux carrier (TC 2.A.69.1) family.</text>
</comment>
<feature type="transmembrane region" description="Helical" evidence="8">
    <location>
        <begin position="45"/>
        <end position="65"/>
    </location>
</feature>
<dbReference type="GO" id="GO:0009734">
    <property type="term" value="P:auxin-activated signaling pathway"/>
    <property type="evidence" value="ECO:0007669"/>
    <property type="project" value="UniProtKB-UniRule"/>
</dbReference>
<evidence type="ECO:0000313" key="10">
    <source>
        <dbReference type="Proteomes" id="UP001231189"/>
    </source>
</evidence>
<dbReference type="Proteomes" id="UP001231189">
    <property type="component" value="Unassembled WGS sequence"/>
</dbReference>
<dbReference type="PANTHER" id="PTHR31752">
    <property type="entry name" value="AUXIN EFFLUX CARRIER COMPONENT 1B-RELATED"/>
    <property type="match status" value="1"/>
</dbReference>
<feature type="transmembrane region" description="Helical" evidence="8">
    <location>
        <begin position="264"/>
        <end position="284"/>
    </location>
</feature>
<evidence type="ECO:0000256" key="2">
    <source>
        <dbReference type="ARBA" id="ARBA00009177"/>
    </source>
</evidence>
<comment type="caution">
    <text evidence="9">The sequence shown here is derived from an EMBL/GenBank/DDBJ whole genome shotgun (WGS) entry which is preliminary data.</text>
</comment>
<feature type="transmembrane region" description="Helical" evidence="8">
    <location>
        <begin position="6"/>
        <end position="25"/>
    </location>
</feature>
<dbReference type="InterPro" id="IPR004776">
    <property type="entry name" value="Mem_transp_PIN-like"/>
</dbReference>
<dbReference type="EMBL" id="JAUUTY010000003">
    <property type="protein sequence ID" value="KAK1661820.1"/>
    <property type="molecule type" value="Genomic_DNA"/>
</dbReference>
<evidence type="ECO:0000256" key="5">
    <source>
        <dbReference type="ARBA" id="ARBA00022989"/>
    </source>
</evidence>
<keyword evidence="3 8" id="KW-0813">Transport</keyword>
<evidence type="ECO:0000256" key="8">
    <source>
        <dbReference type="RuleBase" id="RU362108"/>
    </source>
</evidence>
<proteinExistence type="inferred from homology"/>
<dbReference type="NCBIfam" id="TIGR00946">
    <property type="entry name" value="2a69"/>
    <property type="match status" value="1"/>
</dbReference>
<keyword evidence="4 8" id="KW-0812">Transmembrane</keyword>
<comment type="subcellular location">
    <subcellularLocation>
        <location evidence="1 8">Membrane</location>
        <topology evidence="1 8">Multi-pass membrane protein</topology>
    </subcellularLocation>
</comment>
<accession>A0AAD8SPY0</accession>
<dbReference type="PANTHER" id="PTHR31752:SF16">
    <property type="entry name" value="AUXIN EFFLUX CARRIER COMPONENT 3B-RELATED"/>
    <property type="match status" value="1"/>
</dbReference>
<gene>
    <name evidence="9" type="ORF">QYE76_049979</name>
</gene>
<keyword evidence="5 8" id="KW-1133">Transmembrane helix</keyword>
<comment type="function">
    <text evidence="8">May act as a component of the auxin efflux carrier.</text>
</comment>
<evidence type="ECO:0000256" key="4">
    <source>
        <dbReference type="ARBA" id="ARBA00022692"/>
    </source>
</evidence>
<dbReference type="AlphaFoldDB" id="A0AAD8SPY0"/>
<comment type="caution">
    <text evidence="8">Lacks conserved residue(s) required for the propagation of feature annotation.</text>
</comment>
<dbReference type="InterPro" id="IPR051107">
    <property type="entry name" value="Auxin_Efflux_Carrier"/>
</dbReference>
<dbReference type="GO" id="GO:0005783">
    <property type="term" value="C:endoplasmic reticulum"/>
    <property type="evidence" value="ECO:0007669"/>
    <property type="project" value="TreeGrafter"/>
</dbReference>
<feature type="transmembrane region" description="Helical" evidence="8">
    <location>
        <begin position="106"/>
        <end position="128"/>
    </location>
</feature>
<evidence type="ECO:0000256" key="3">
    <source>
        <dbReference type="ARBA" id="ARBA00022448"/>
    </source>
</evidence>
<feature type="transmembrane region" description="Helical" evidence="8">
    <location>
        <begin position="134"/>
        <end position="154"/>
    </location>
</feature>
<feature type="transmembrane region" description="Helical" evidence="8">
    <location>
        <begin position="77"/>
        <end position="94"/>
    </location>
</feature>
<dbReference type="GO" id="GO:0005886">
    <property type="term" value="C:plasma membrane"/>
    <property type="evidence" value="ECO:0007669"/>
    <property type="project" value="TreeGrafter"/>
</dbReference>
<name>A0AAD8SPY0_LOLMU</name>
<dbReference type="GO" id="GO:0010329">
    <property type="term" value="F:auxin efflux transmembrane transporter activity"/>
    <property type="evidence" value="ECO:0007669"/>
    <property type="project" value="TreeGrafter"/>
</dbReference>
<feature type="transmembrane region" description="Helical" evidence="8">
    <location>
        <begin position="296"/>
        <end position="319"/>
    </location>
</feature>
<dbReference type="Pfam" id="PF03547">
    <property type="entry name" value="Mem_trans"/>
    <property type="match status" value="1"/>
</dbReference>
<evidence type="ECO:0000256" key="6">
    <source>
        <dbReference type="ARBA" id="ARBA00023136"/>
    </source>
</evidence>
<evidence type="ECO:0000256" key="1">
    <source>
        <dbReference type="ARBA" id="ARBA00004141"/>
    </source>
</evidence>
<keyword evidence="7 8" id="KW-0927">Auxin signaling pathway</keyword>
<reference evidence="9" key="1">
    <citation type="submission" date="2023-07" db="EMBL/GenBank/DDBJ databases">
        <title>A chromosome-level genome assembly of Lolium multiflorum.</title>
        <authorList>
            <person name="Chen Y."/>
            <person name="Copetti D."/>
            <person name="Kolliker R."/>
            <person name="Studer B."/>
        </authorList>
    </citation>
    <scope>NUCLEOTIDE SEQUENCE</scope>
    <source>
        <strain evidence="9">02402/16</strain>
        <tissue evidence="9">Leaf</tissue>
    </source>
</reference>
<organism evidence="9 10">
    <name type="scientific">Lolium multiflorum</name>
    <name type="common">Italian ryegrass</name>
    <name type="synonym">Lolium perenne subsp. multiflorum</name>
    <dbReference type="NCBI Taxonomy" id="4521"/>
    <lineage>
        <taxon>Eukaryota</taxon>
        <taxon>Viridiplantae</taxon>
        <taxon>Streptophyta</taxon>
        <taxon>Embryophyta</taxon>
        <taxon>Tracheophyta</taxon>
        <taxon>Spermatophyta</taxon>
        <taxon>Magnoliopsida</taxon>
        <taxon>Liliopsida</taxon>
        <taxon>Poales</taxon>
        <taxon>Poaceae</taxon>
        <taxon>BOP clade</taxon>
        <taxon>Pooideae</taxon>
        <taxon>Poodae</taxon>
        <taxon>Poeae</taxon>
        <taxon>Poeae Chloroplast Group 2 (Poeae type)</taxon>
        <taxon>Loliodinae</taxon>
        <taxon>Loliinae</taxon>
        <taxon>Lolium</taxon>
    </lineage>
</organism>
<sequence>MITWHELYMVMSAVVPLYVPMLLAYGSVRWWAVITPEQCGGINRFVAVFAVPLLIFKVISASDLYAMDIRFAAADTLQKLLVLAALAVWCRLAPSSLAGLDCSITLFSFSTLPNTLVVGIPLIAPMYGPHAADLVVQLVVLQCIVWYTMLIFLFEFRAARLLVAGRFPGGVATVCVDPDVVSLDVDGSQADGTVVQEGSTTTVEAKDGGGTTPPFGVRLRLILPMVWRRLIRNPNTYACVLGLTWSLIKFRFHITMPAIVANSISILSDAGLGMAMFSLGLFMAMQPKIIAGSNTVTAATMAVRFLLGPAVMAIASAAVGLRGTLLRIAIVQAAIPLGIVPFVFAKEYNLHAAILCTG</sequence>